<dbReference type="HAMAP" id="MF_01966">
    <property type="entry name" value="NADHX_epimerase"/>
    <property type="match status" value="1"/>
</dbReference>
<feature type="binding site" evidence="1">
    <location>
        <begin position="66"/>
        <end position="70"/>
    </location>
    <ligand>
        <name>(6S)-NADPHX</name>
        <dbReference type="ChEBI" id="CHEBI:64076"/>
    </ligand>
</feature>
<comment type="cofactor">
    <cofactor evidence="1">
        <name>K(+)</name>
        <dbReference type="ChEBI" id="CHEBI:29103"/>
    </cofactor>
    <text evidence="1">Binds 1 potassium ion per subunit.</text>
</comment>
<keyword evidence="1" id="KW-0630">Potassium</keyword>
<comment type="similarity">
    <text evidence="1">Belongs to the NnrE/AIBP family.</text>
</comment>
<dbReference type="Gene3D" id="3.40.50.10260">
    <property type="entry name" value="YjeF N-terminal domain"/>
    <property type="match status" value="1"/>
</dbReference>
<name>A0ABP7A1P0_9MICO</name>
<evidence type="ECO:0000313" key="3">
    <source>
        <dbReference type="EMBL" id="GAA3623200.1"/>
    </source>
</evidence>
<comment type="catalytic activity">
    <reaction evidence="1">
        <text>(6R)-NADHX = (6S)-NADHX</text>
        <dbReference type="Rhea" id="RHEA:32215"/>
        <dbReference type="ChEBI" id="CHEBI:64074"/>
        <dbReference type="ChEBI" id="CHEBI:64075"/>
        <dbReference type="EC" id="5.1.99.6"/>
    </reaction>
</comment>
<reference evidence="4" key="1">
    <citation type="journal article" date="2019" name="Int. J. Syst. Evol. Microbiol.">
        <title>The Global Catalogue of Microorganisms (GCM) 10K type strain sequencing project: providing services to taxonomists for standard genome sequencing and annotation.</title>
        <authorList>
            <consortium name="The Broad Institute Genomics Platform"/>
            <consortium name="The Broad Institute Genome Sequencing Center for Infectious Disease"/>
            <person name="Wu L."/>
            <person name="Ma J."/>
        </authorList>
    </citation>
    <scope>NUCLEOTIDE SEQUENCE [LARGE SCALE GENOMIC DNA]</scope>
    <source>
        <strain evidence="4">JCM 16544</strain>
    </source>
</reference>
<feature type="binding site" evidence="1">
    <location>
        <position position="67"/>
    </location>
    <ligand>
        <name>K(+)</name>
        <dbReference type="ChEBI" id="CHEBI:29103"/>
    </ligand>
</feature>
<keyword evidence="4" id="KW-1185">Reference proteome</keyword>
<feature type="domain" description="YjeF N-terminal" evidence="2">
    <location>
        <begin position="13"/>
        <end position="219"/>
    </location>
</feature>
<comment type="caution">
    <text evidence="1">Lacks conserved residue(s) required for the propagation of feature annotation.</text>
</comment>
<evidence type="ECO:0000256" key="1">
    <source>
        <dbReference type="HAMAP-Rule" id="MF_01966"/>
    </source>
</evidence>
<feature type="binding site" evidence="1">
    <location>
        <position position="165"/>
    </location>
    <ligand>
        <name>K(+)</name>
        <dbReference type="ChEBI" id="CHEBI:29103"/>
    </ligand>
</feature>
<dbReference type="Pfam" id="PF03853">
    <property type="entry name" value="YjeF_N"/>
    <property type="match status" value="1"/>
</dbReference>
<organism evidence="3 4">
    <name type="scientific">Microbacterium awajiense</name>
    <dbReference type="NCBI Taxonomy" id="415214"/>
    <lineage>
        <taxon>Bacteria</taxon>
        <taxon>Bacillati</taxon>
        <taxon>Actinomycetota</taxon>
        <taxon>Actinomycetes</taxon>
        <taxon>Micrococcales</taxon>
        <taxon>Microbacteriaceae</taxon>
        <taxon>Microbacterium</taxon>
    </lineage>
</organism>
<dbReference type="Proteomes" id="UP001501697">
    <property type="component" value="Unassembled WGS sequence"/>
</dbReference>
<comment type="function">
    <text evidence="1">Catalyzes the epimerization of the S- and R-forms of NAD(P)HX, a damaged form of NAD(P)H that is a result of enzymatic or heat-dependent hydration. This is a prerequisite for the S-specific NAD(P)H-hydrate dehydratase to allow the repair of both epimers of NAD(P)HX.</text>
</comment>
<keyword evidence="1" id="KW-0520">NAD</keyword>
<keyword evidence="1" id="KW-0521">NADP</keyword>
<proteinExistence type="inferred from homology"/>
<keyword evidence="1" id="KW-0479">Metal-binding</keyword>
<accession>A0ABP7A1P0</accession>
<dbReference type="InterPro" id="IPR036652">
    <property type="entry name" value="YjeF_N_dom_sf"/>
</dbReference>
<dbReference type="NCBIfam" id="TIGR00197">
    <property type="entry name" value="yjeF_nterm"/>
    <property type="match status" value="1"/>
</dbReference>
<protein>
    <recommendedName>
        <fullName evidence="1">NAD(P)H-hydrate epimerase</fullName>
        <ecNumber evidence="1">5.1.99.6</ecNumber>
    </recommendedName>
    <alternativeName>
        <fullName evidence="1">NAD(P)HX epimerase</fullName>
    </alternativeName>
</protein>
<comment type="catalytic activity">
    <reaction evidence="1">
        <text>(6R)-NADPHX = (6S)-NADPHX</text>
        <dbReference type="Rhea" id="RHEA:32227"/>
        <dbReference type="ChEBI" id="CHEBI:64076"/>
        <dbReference type="ChEBI" id="CHEBI:64077"/>
        <dbReference type="EC" id="5.1.99.6"/>
    </reaction>
</comment>
<dbReference type="InterPro" id="IPR004443">
    <property type="entry name" value="YjeF_N_dom"/>
</dbReference>
<gene>
    <name evidence="1" type="primary">nnrE</name>
    <name evidence="3" type="ORF">GCM10022200_01770</name>
</gene>
<feature type="binding site" evidence="1">
    <location>
        <position position="125"/>
    </location>
    <ligand>
        <name>K(+)</name>
        <dbReference type="ChEBI" id="CHEBI:29103"/>
    </ligand>
</feature>
<feature type="binding site" evidence="1">
    <location>
        <position position="162"/>
    </location>
    <ligand>
        <name>(6S)-NADPHX</name>
        <dbReference type="ChEBI" id="CHEBI:64076"/>
    </ligand>
</feature>
<sequence>MTQTVPVYNAATVREAERPLLEAGDPLMARAAAALAAIVQEFIDEIRSVALAAPPASVLVLAGSGDNGGDALFAASALQNARVDVLSTGAHIHAAGLGAAVAVGARTVDLPEVRDAAATYDLVLDGILGIGGSAGLRGIAREAVAALLPAVVTGHPRVIAVDLPSGVDPDTGEADEVVLPATVTVTFGALKAGLAGGRGPELAGDVVLADIGLSLDRAEAVGEASVDRVV</sequence>
<dbReference type="RefSeq" id="WP_344735953.1">
    <property type="nucleotide sequence ID" value="NZ_BAAAYU010000001.1"/>
</dbReference>
<dbReference type="PROSITE" id="PS51385">
    <property type="entry name" value="YJEF_N"/>
    <property type="match status" value="1"/>
</dbReference>
<evidence type="ECO:0000259" key="2">
    <source>
        <dbReference type="PROSITE" id="PS51385"/>
    </source>
</evidence>
<dbReference type="EC" id="5.1.99.6" evidence="1"/>
<evidence type="ECO:0000313" key="4">
    <source>
        <dbReference type="Proteomes" id="UP001501697"/>
    </source>
</evidence>
<keyword evidence="1" id="KW-0547">Nucleotide-binding</keyword>
<dbReference type="EMBL" id="BAAAYU010000001">
    <property type="protein sequence ID" value="GAA3623200.1"/>
    <property type="molecule type" value="Genomic_DNA"/>
</dbReference>
<comment type="caution">
    <text evidence="3">The sequence shown here is derived from an EMBL/GenBank/DDBJ whole genome shotgun (WGS) entry which is preliminary data.</text>
</comment>
<dbReference type="SUPFAM" id="SSF64153">
    <property type="entry name" value="YjeF N-terminal domain-like"/>
    <property type="match status" value="1"/>
</dbReference>
<feature type="binding site" evidence="1">
    <location>
        <begin position="129"/>
        <end position="135"/>
    </location>
    <ligand>
        <name>(6S)-NADPHX</name>
        <dbReference type="ChEBI" id="CHEBI:64076"/>
    </ligand>
</feature>
<keyword evidence="1" id="KW-0413">Isomerase</keyword>